<protein>
    <submittedName>
        <fullName evidence="9">Sigma-70 family RNA polymerase sigma factor</fullName>
    </submittedName>
</protein>
<dbReference type="PANTHER" id="PTHR43133:SF8">
    <property type="entry name" value="RNA POLYMERASE SIGMA FACTOR HI_1459-RELATED"/>
    <property type="match status" value="1"/>
</dbReference>
<dbReference type="RefSeq" id="WP_328939671.1">
    <property type="nucleotide sequence ID" value="NZ_CP108133.1"/>
</dbReference>
<dbReference type="InterPro" id="IPR013249">
    <property type="entry name" value="RNA_pol_sigma70_r4_t2"/>
</dbReference>
<evidence type="ECO:0000256" key="5">
    <source>
        <dbReference type="ARBA" id="ARBA00023163"/>
    </source>
</evidence>
<dbReference type="Gene3D" id="1.10.1740.10">
    <property type="match status" value="1"/>
</dbReference>
<dbReference type="InterPro" id="IPR036388">
    <property type="entry name" value="WH-like_DNA-bd_sf"/>
</dbReference>
<dbReference type="InterPro" id="IPR013324">
    <property type="entry name" value="RNA_pol_sigma_r3/r4-like"/>
</dbReference>
<evidence type="ECO:0000256" key="1">
    <source>
        <dbReference type="ARBA" id="ARBA00010641"/>
    </source>
</evidence>
<sequence>MAPDKLSRGGPPGEKYDPAAFEVFYRRHVDAVTRFMARRVTDPHTVADLTAETFLSVIDSARAYRPDLGTEVAWLFGIARNVVAAEARRSARQTALGGRIAGRRLLDGDDIGRLEEKLDAEQAGRRALAALGGLPAGERAVIELVAVDQLTVTEAAEALGIRRVTARVRLHRARRALRSAATGTEAAAQGPAASHPAGAPGTRRASDVSAVDQSGLTYAGGEA</sequence>
<keyword evidence="5" id="KW-0804">Transcription</keyword>
<feature type="domain" description="RNA polymerase sigma factor 70 region 4 type 2" evidence="8">
    <location>
        <begin position="126"/>
        <end position="177"/>
    </location>
</feature>
<dbReference type="NCBIfam" id="TIGR02937">
    <property type="entry name" value="sigma70-ECF"/>
    <property type="match status" value="1"/>
</dbReference>
<feature type="region of interest" description="Disordered" evidence="6">
    <location>
        <begin position="179"/>
        <end position="223"/>
    </location>
</feature>
<dbReference type="InterPro" id="IPR007627">
    <property type="entry name" value="RNA_pol_sigma70_r2"/>
</dbReference>
<evidence type="ECO:0000259" key="8">
    <source>
        <dbReference type="Pfam" id="PF08281"/>
    </source>
</evidence>
<proteinExistence type="inferred from homology"/>
<dbReference type="InterPro" id="IPR013325">
    <property type="entry name" value="RNA_pol_sigma_r2"/>
</dbReference>
<gene>
    <name evidence="9" type="ORF">OG288_41715</name>
</gene>
<dbReference type="SUPFAM" id="SSF88659">
    <property type="entry name" value="Sigma3 and sigma4 domains of RNA polymerase sigma factors"/>
    <property type="match status" value="1"/>
</dbReference>
<dbReference type="SUPFAM" id="SSF88946">
    <property type="entry name" value="Sigma2 domain of RNA polymerase sigma factors"/>
    <property type="match status" value="1"/>
</dbReference>
<dbReference type="InterPro" id="IPR039425">
    <property type="entry name" value="RNA_pol_sigma-70-like"/>
</dbReference>
<dbReference type="EMBL" id="CP108133">
    <property type="protein sequence ID" value="WTP54274.1"/>
    <property type="molecule type" value="Genomic_DNA"/>
</dbReference>
<keyword evidence="2" id="KW-0805">Transcription regulation</keyword>
<accession>A0ABZ1JRJ0</accession>
<dbReference type="InterPro" id="IPR014284">
    <property type="entry name" value="RNA_pol_sigma-70_dom"/>
</dbReference>
<evidence type="ECO:0000313" key="10">
    <source>
        <dbReference type="Proteomes" id="UP001432166"/>
    </source>
</evidence>
<dbReference type="Gene3D" id="1.10.10.10">
    <property type="entry name" value="Winged helix-like DNA-binding domain superfamily/Winged helix DNA-binding domain"/>
    <property type="match status" value="1"/>
</dbReference>
<keyword evidence="4" id="KW-0238">DNA-binding</keyword>
<organism evidence="9 10">
    <name type="scientific">Streptomyces tauricus</name>
    <dbReference type="NCBI Taxonomy" id="68274"/>
    <lineage>
        <taxon>Bacteria</taxon>
        <taxon>Bacillati</taxon>
        <taxon>Actinomycetota</taxon>
        <taxon>Actinomycetes</taxon>
        <taxon>Kitasatosporales</taxon>
        <taxon>Streptomycetaceae</taxon>
        <taxon>Streptomyces</taxon>
        <taxon>Streptomyces aurantiacus group</taxon>
    </lineage>
</organism>
<reference evidence="9" key="1">
    <citation type="submission" date="2022-10" db="EMBL/GenBank/DDBJ databases">
        <title>The complete genomes of actinobacterial strains from the NBC collection.</title>
        <authorList>
            <person name="Joergensen T.S."/>
            <person name="Alvarez Arevalo M."/>
            <person name="Sterndorff E.B."/>
            <person name="Faurdal D."/>
            <person name="Vuksanovic O."/>
            <person name="Mourched A.-S."/>
            <person name="Charusanti P."/>
            <person name="Shaw S."/>
            <person name="Blin K."/>
            <person name="Weber T."/>
        </authorList>
    </citation>
    <scope>NUCLEOTIDE SEQUENCE</scope>
    <source>
        <strain evidence="9">NBC_00189</strain>
    </source>
</reference>
<evidence type="ECO:0000259" key="7">
    <source>
        <dbReference type="Pfam" id="PF04542"/>
    </source>
</evidence>
<dbReference type="PANTHER" id="PTHR43133">
    <property type="entry name" value="RNA POLYMERASE ECF-TYPE SIGMA FACTO"/>
    <property type="match status" value="1"/>
</dbReference>
<keyword evidence="10" id="KW-1185">Reference proteome</keyword>
<comment type="similarity">
    <text evidence="1">Belongs to the sigma-70 factor family. ECF subfamily.</text>
</comment>
<evidence type="ECO:0000313" key="9">
    <source>
        <dbReference type="EMBL" id="WTP54274.1"/>
    </source>
</evidence>
<feature type="domain" description="RNA polymerase sigma-70 region 2" evidence="7">
    <location>
        <begin position="24"/>
        <end position="92"/>
    </location>
</feature>
<name>A0ABZ1JRJ0_9ACTN</name>
<dbReference type="Proteomes" id="UP001432166">
    <property type="component" value="Chromosome"/>
</dbReference>
<evidence type="ECO:0000256" key="3">
    <source>
        <dbReference type="ARBA" id="ARBA00023082"/>
    </source>
</evidence>
<dbReference type="Pfam" id="PF08281">
    <property type="entry name" value="Sigma70_r4_2"/>
    <property type="match status" value="1"/>
</dbReference>
<evidence type="ECO:0000256" key="4">
    <source>
        <dbReference type="ARBA" id="ARBA00023125"/>
    </source>
</evidence>
<keyword evidence="3" id="KW-0731">Sigma factor</keyword>
<feature type="compositionally biased region" description="Low complexity" evidence="6">
    <location>
        <begin position="179"/>
        <end position="201"/>
    </location>
</feature>
<evidence type="ECO:0000256" key="2">
    <source>
        <dbReference type="ARBA" id="ARBA00023015"/>
    </source>
</evidence>
<evidence type="ECO:0000256" key="6">
    <source>
        <dbReference type="SAM" id="MobiDB-lite"/>
    </source>
</evidence>
<dbReference type="Pfam" id="PF04542">
    <property type="entry name" value="Sigma70_r2"/>
    <property type="match status" value="1"/>
</dbReference>